<comment type="caution">
    <text evidence="1">The sequence shown here is derived from an EMBL/GenBank/DDBJ whole genome shotgun (WGS) entry which is preliminary data.</text>
</comment>
<evidence type="ECO:0000313" key="2">
    <source>
        <dbReference type="Proteomes" id="UP001234297"/>
    </source>
</evidence>
<evidence type="ECO:0000313" key="1">
    <source>
        <dbReference type="EMBL" id="KAJ8619701.1"/>
    </source>
</evidence>
<accession>A0ACC2KFB0</accession>
<dbReference type="EMBL" id="CM056817">
    <property type="protein sequence ID" value="KAJ8619701.1"/>
    <property type="molecule type" value="Genomic_DNA"/>
</dbReference>
<reference evidence="1 2" key="1">
    <citation type="journal article" date="2022" name="Hortic Res">
        <title>A haplotype resolved chromosomal level avocado genome allows analysis of novel avocado genes.</title>
        <authorList>
            <person name="Nath O."/>
            <person name="Fletcher S.J."/>
            <person name="Hayward A."/>
            <person name="Shaw L.M."/>
            <person name="Masouleh A.K."/>
            <person name="Furtado A."/>
            <person name="Henry R.J."/>
            <person name="Mitter N."/>
        </authorList>
    </citation>
    <scope>NUCLEOTIDE SEQUENCE [LARGE SCALE GENOMIC DNA]</scope>
    <source>
        <strain evidence="2">cv. Hass</strain>
    </source>
</reference>
<gene>
    <name evidence="1" type="ORF">MRB53_028230</name>
</gene>
<dbReference type="Proteomes" id="UP001234297">
    <property type="component" value="Chromosome 9"/>
</dbReference>
<protein>
    <submittedName>
        <fullName evidence="1">Uncharacterized protein</fullName>
    </submittedName>
</protein>
<keyword evidence="2" id="KW-1185">Reference proteome</keyword>
<proteinExistence type="predicted"/>
<organism evidence="1 2">
    <name type="scientific">Persea americana</name>
    <name type="common">Avocado</name>
    <dbReference type="NCBI Taxonomy" id="3435"/>
    <lineage>
        <taxon>Eukaryota</taxon>
        <taxon>Viridiplantae</taxon>
        <taxon>Streptophyta</taxon>
        <taxon>Embryophyta</taxon>
        <taxon>Tracheophyta</taxon>
        <taxon>Spermatophyta</taxon>
        <taxon>Magnoliopsida</taxon>
        <taxon>Magnoliidae</taxon>
        <taxon>Laurales</taxon>
        <taxon>Lauraceae</taxon>
        <taxon>Persea</taxon>
    </lineage>
</organism>
<name>A0ACC2KFB0_PERAE</name>
<sequence length="130" mass="14308">MKKGKNAIFTIPLELAHGASPPTIPPNSIAKGKKWNNPKDLDEVLDGTVISKIYGVEFTVKDGCKNDEEEGEGAVDYETSIVHGSTNLQCIAENSNLLPCYIQQVIPDNLTVFSNYKEKLLQNLPYIVCL</sequence>